<reference evidence="2 3" key="1">
    <citation type="submission" date="2024-01" db="EMBL/GenBank/DDBJ databases">
        <title>Genome assemblies of Stephania.</title>
        <authorList>
            <person name="Yang L."/>
        </authorList>
    </citation>
    <scope>NUCLEOTIDE SEQUENCE [LARGE SCALE GENOMIC DNA]</scope>
    <source>
        <strain evidence="2">JXDWG</strain>
        <tissue evidence="2">Leaf</tissue>
    </source>
</reference>
<keyword evidence="1" id="KW-0812">Transmembrane</keyword>
<feature type="transmembrane region" description="Helical" evidence="1">
    <location>
        <begin position="15"/>
        <end position="32"/>
    </location>
</feature>
<evidence type="ECO:0000256" key="1">
    <source>
        <dbReference type="SAM" id="Phobius"/>
    </source>
</evidence>
<dbReference type="AlphaFoldDB" id="A0AAP0EYQ4"/>
<keyword evidence="3" id="KW-1185">Reference proteome</keyword>
<name>A0AAP0EYQ4_9MAGN</name>
<dbReference type="Proteomes" id="UP001419268">
    <property type="component" value="Unassembled WGS sequence"/>
</dbReference>
<organism evidence="2 3">
    <name type="scientific">Stephania cephalantha</name>
    <dbReference type="NCBI Taxonomy" id="152367"/>
    <lineage>
        <taxon>Eukaryota</taxon>
        <taxon>Viridiplantae</taxon>
        <taxon>Streptophyta</taxon>
        <taxon>Embryophyta</taxon>
        <taxon>Tracheophyta</taxon>
        <taxon>Spermatophyta</taxon>
        <taxon>Magnoliopsida</taxon>
        <taxon>Ranunculales</taxon>
        <taxon>Menispermaceae</taxon>
        <taxon>Menispermoideae</taxon>
        <taxon>Cissampelideae</taxon>
        <taxon>Stephania</taxon>
    </lineage>
</organism>
<protein>
    <submittedName>
        <fullName evidence="2">Uncharacterized protein</fullName>
    </submittedName>
</protein>
<accession>A0AAP0EYQ4</accession>
<keyword evidence="1" id="KW-1133">Transmembrane helix</keyword>
<dbReference type="EMBL" id="JBBNAG010000010">
    <property type="protein sequence ID" value="KAK9100685.1"/>
    <property type="molecule type" value="Genomic_DNA"/>
</dbReference>
<comment type="caution">
    <text evidence="2">The sequence shown here is derived from an EMBL/GenBank/DDBJ whole genome shotgun (WGS) entry which is preliminary data.</text>
</comment>
<evidence type="ECO:0000313" key="2">
    <source>
        <dbReference type="EMBL" id="KAK9100685.1"/>
    </source>
</evidence>
<gene>
    <name evidence="2" type="ORF">Scep_024115</name>
</gene>
<proteinExistence type="predicted"/>
<keyword evidence="1" id="KW-0472">Membrane</keyword>
<evidence type="ECO:0000313" key="3">
    <source>
        <dbReference type="Proteomes" id="UP001419268"/>
    </source>
</evidence>
<sequence length="71" mass="7876">MVGRTSLCSAAESMILANTCLGMVVMLAKLILHGESRAWLLEGLPLKLMNLYYYLPTNFGRSNMIVIGQQK</sequence>